<dbReference type="RefSeq" id="WP_342627583.1">
    <property type="nucleotide sequence ID" value="NZ_CP152276.1"/>
</dbReference>
<dbReference type="SUPFAM" id="SSF69279">
    <property type="entry name" value="Phage tail proteins"/>
    <property type="match status" value="1"/>
</dbReference>
<keyword evidence="2" id="KW-1185">Reference proteome</keyword>
<protein>
    <submittedName>
        <fullName evidence="1">Contractile injection system protein, VgrG/Pvc8 family</fullName>
    </submittedName>
</protein>
<proteinExistence type="predicted"/>
<evidence type="ECO:0000313" key="2">
    <source>
        <dbReference type="Proteomes" id="UP001449795"/>
    </source>
</evidence>
<organism evidence="1 2">
    <name type="scientific">Nguyenibacter vanlangensis</name>
    <dbReference type="NCBI Taxonomy" id="1216886"/>
    <lineage>
        <taxon>Bacteria</taxon>
        <taxon>Pseudomonadati</taxon>
        <taxon>Pseudomonadota</taxon>
        <taxon>Alphaproteobacteria</taxon>
        <taxon>Acetobacterales</taxon>
        <taxon>Acetobacteraceae</taxon>
        <taxon>Nguyenibacter</taxon>
    </lineage>
</organism>
<dbReference type="EMBL" id="CP152276">
    <property type="protein sequence ID" value="XAE41706.1"/>
    <property type="molecule type" value="Genomic_DNA"/>
</dbReference>
<sequence>MPQYALTANDNNITALIADRFLSLSLDDETGFMSDSLEIVLADNIPGKRLAKPPTGAMLDLSLGYDQSLTDMGMFVVSGIGRAGGGGRVQTLTIRAHAAPYQGTPKGVLDFQTQKTRAWADGTTIGAMVQKMAQEHGMSASVSPSLASVPLPHIDQMDESDISFLVRLARQYDAIAKPAGGMLLFVARGESQSASGAALPVINLSVSDVATWEWDEDRQQAPGTVVTTYHDPHKATLHAVSIGSGDPVRRIKRKYKTQAEALAAAKAEMARRARGAVRLRLTLPGNPLITGEATLILDSTFDPDVAGTWLVTKARHGLDAEAGYVCEISAERPNSDPSVSAYTGGPVSDVALAASG</sequence>
<accession>A0ABZ3D1T2</accession>
<reference evidence="1 2" key="1">
    <citation type="submission" date="2024-04" db="EMBL/GenBank/DDBJ databases">
        <title>Complete genome sequence of Nguyenibacter vanlangesis HBCM-1154, a strain capable of nitrogen fixation, IAA production, and phosphorus solubilization isolated from sugarcane soil.</title>
        <authorList>
            <person name="MY HANH P."/>
        </authorList>
    </citation>
    <scope>NUCLEOTIDE SEQUENCE [LARGE SCALE GENOMIC DNA]</scope>
    <source>
        <strain evidence="1 2">HBCM 1154</strain>
    </source>
</reference>
<evidence type="ECO:0000313" key="1">
    <source>
        <dbReference type="EMBL" id="XAE41706.1"/>
    </source>
</evidence>
<name>A0ABZ3D1T2_9PROT</name>
<dbReference type="Proteomes" id="UP001449795">
    <property type="component" value="Chromosome"/>
</dbReference>
<dbReference type="Pfam" id="PF05954">
    <property type="entry name" value="Phage_GPD"/>
    <property type="match status" value="1"/>
</dbReference>
<gene>
    <name evidence="1" type="ORF">AAC691_15625</name>
</gene>